<dbReference type="eggNOG" id="COG0526">
    <property type="taxonomic scope" value="Bacteria"/>
</dbReference>
<dbReference type="Proteomes" id="UP000019402">
    <property type="component" value="Unassembled WGS sequence"/>
</dbReference>
<evidence type="ECO:0000256" key="4">
    <source>
        <dbReference type="ARBA" id="ARBA00023284"/>
    </source>
</evidence>
<keyword evidence="7" id="KW-1185">Reference proteome</keyword>
<name>W7Y787_9BACT</name>
<dbReference type="SUPFAM" id="SSF52833">
    <property type="entry name" value="Thioredoxin-like"/>
    <property type="match status" value="1"/>
</dbReference>
<proteinExistence type="predicted"/>
<evidence type="ECO:0000256" key="3">
    <source>
        <dbReference type="ARBA" id="ARBA00023157"/>
    </source>
</evidence>
<dbReference type="PROSITE" id="PS51352">
    <property type="entry name" value="THIOREDOXIN_2"/>
    <property type="match status" value="1"/>
</dbReference>
<sequence>MKNIVILLLSTLILASCQLSTKKDYILLTGSIEDAPEKEFRLVKRSSPGRISVSLQEDGSFFCDTITFGTGRYVFTDGRNSAELYLIAGEEYNLTAVAKDFRNTAKLTGTNPDASNYLLTKIARIIRMRGDYAEFMSLKESEFIAKQSMLNESYQSYLDSFPNIPKEFSEMERKELYYYNLLTLIQYESRHRLYTKDASFKVSNDFDKLFEGVDYSNEKDYKQRGSYGKLISEHFGKKADELAEKEGLDIHFAKLKIFGNIASDYIKNDLLMAAAKYDIGRVDSLDQYYKAFVSVSTSTRNNESITEKYKALKKLAKGQPSPVFTGYINHAGGTTSLGDLKGKYVYIDVWATWCGPCLAEVPFLKKVEKQYHGRNIEFVSISIDVEKKNEAWRKLVINKELAGIQLRADKDWGSEFIASYEINSIPRFILIDPNGNIVASNAPRPSNPKLMELFSELNL</sequence>
<dbReference type="Pfam" id="PF08534">
    <property type="entry name" value="Redoxin"/>
    <property type="match status" value="1"/>
</dbReference>
<keyword evidence="3" id="KW-1015">Disulfide bond</keyword>
<dbReference type="EMBL" id="BAMD01000025">
    <property type="protein sequence ID" value="GAF03543.1"/>
    <property type="molecule type" value="Genomic_DNA"/>
</dbReference>
<comment type="caution">
    <text evidence="6">The sequence shown here is derived from an EMBL/GenBank/DDBJ whole genome shotgun (WGS) entry which is preliminary data.</text>
</comment>
<dbReference type="GO" id="GO:0017004">
    <property type="term" value="P:cytochrome complex assembly"/>
    <property type="evidence" value="ECO:0007669"/>
    <property type="project" value="UniProtKB-KW"/>
</dbReference>
<keyword evidence="4" id="KW-0676">Redox-active center</keyword>
<comment type="subcellular location">
    <subcellularLocation>
        <location evidence="1">Cell envelope</location>
    </subcellularLocation>
</comment>
<accession>W7Y787</accession>
<keyword evidence="2" id="KW-0201">Cytochrome c-type biogenesis</keyword>
<dbReference type="OrthoDB" id="736810at2"/>
<organism evidence="6 7">
    <name type="scientific">Saccharicrinis fermentans DSM 9555 = JCM 21142</name>
    <dbReference type="NCBI Taxonomy" id="869213"/>
    <lineage>
        <taxon>Bacteria</taxon>
        <taxon>Pseudomonadati</taxon>
        <taxon>Bacteroidota</taxon>
        <taxon>Bacteroidia</taxon>
        <taxon>Marinilabiliales</taxon>
        <taxon>Marinilabiliaceae</taxon>
        <taxon>Saccharicrinis</taxon>
    </lineage>
</organism>
<feature type="domain" description="Thioredoxin" evidence="5">
    <location>
        <begin position="315"/>
        <end position="459"/>
    </location>
</feature>
<gene>
    <name evidence="6" type="ORF">JCM21142_52221</name>
</gene>
<dbReference type="PANTHER" id="PTHR42852">
    <property type="entry name" value="THIOL:DISULFIDE INTERCHANGE PROTEIN DSBE"/>
    <property type="match status" value="1"/>
</dbReference>
<dbReference type="AlphaFoldDB" id="W7Y787"/>
<evidence type="ECO:0000259" key="5">
    <source>
        <dbReference type="PROSITE" id="PS51352"/>
    </source>
</evidence>
<dbReference type="PROSITE" id="PS51257">
    <property type="entry name" value="PROKAR_LIPOPROTEIN"/>
    <property type="match status" value="1"/>
</dbReference>
<evidence type="ECO:0000313" key="7">
    <source>
        <dbReference type="Proteomes" id="UP000019402"/>
    </source>
</evidence>
<dbReference type="InterPro" id="IPR050553">
    <property type="entry name" value="Thioredoxin_ResA/DsbE_sf"/>
</dbReference>
<dbReference type="PANTHER" id="PTHR42852:SF6">
    <property type="entry name" value="THIOL:DISULFIDE INTERCHANGE PROTEIN DSBE"/>
    <property type="match status" value="1"/>
</dbReference>
<evidence type="ECO:0000313" key="6">
    <source>
        <dbReference type="EMBL" id="GAF03543.1"/>
    </source>
</evidence>
<dbReference type="GO" id="GO:0016491">
    <property type="term" value="F:oxidoreductase activity"/>
    <property type="evidence" value="ECO:0007669"/>
    <property type="project" value="InterPro"/>
</dbReference>
<dbReference type="GO" id="GO:0030313">
    <property type="term" value="C:cell envelope"/>
    <property type="evidence" value="ECO:0007669"/>
    <property type="project" value="UniProtKB-SubCell"/>
</dbReference>
<dbReference type="InterPro" id="IPR013766">
    <property type="entry name" value="Thioredoxin_domain"/>
</dbReference>
<reference evidence="6 7" key="1">
    <citation type="journal article" date="2014" name="Genome Announc.">
        <title>Draft Genome Sequence of Cytophaga fermentans JCM 21142T, a Facultative Anaerobe Isolated from Marine Mud.</title>
        <authorList>
            <person name="Starns D."/>
            <person name="Oshima K."/>
            <person name="Suda W."/>
            <person name="Iino T."/>
            <person name="Yuki M."/>
            <person name="Inoue J."/>
            <person name="Kitamura K."/>
            <person name="Iida T."/>
            <person name="Darby A."/>
            <person name="Hattori M."/>
            <person name="Ohkuma M."/>
        </authorList>
    </citation>
    <scope>NUCLEOTIDE SEQUENCE [LARGE SCALE GENOMIC DNA]</scope>
    <source>
        <strain evidence="6 7">JCM 21142</strain>
    </source>
</reference>
<evidence type="ECO:0000256" key="2">
    <source>
        <dbReference type="ARBA" id="ARBA00022748"/>
    </source>
</evidence>
<protein>
    <submittedName>
        <fullName evidence="6">Thiol-disulfide oxidoreductase ResA</fullName>
    </submittedName>
</protein>
<evidence type="ECO:0000256" key="1">
    <source>
        <dbReference type="ARBA" id="ARBA00004196"/>
    </source>
</evidence>
<dbReference type="STRING" id="869213.GCA_000517085_03674"/>
<dbReference type="RefSeq" id="WP_027473051.1">
    <property type="nucleotide sequence ID" value="NZ_BAMD01000025.1"/>
</dbReference>
<dbReference type="InterPro" id="IPR013740">
    <property type="entry name" value="Redoxin"/>
</dbReference>
<dbReference type="CDD" id="cd02966">
    <property type="entry name" value="TlpA_like_family"/>
    <property type="match status" value="1"/>
</dbReference>
<dbReference type="Gene3D" id="3.40.30.10">
    <property type="entry name" value="Glutaredoxin"/>
    <property type="match status" value="1"/>
</dbReference>
<dbReference type="InterPro" id="IPR036249">
    <property type="entry name" value="Thioredoxin-like_sf"/>
</dbReference>